<sequence length="231" mass="26406">MCRLNPGYKALTIFLISLILSFEYNYYINFTIFILAIILMLLSKVKLKKILISFLSVVIMALGVFFTGYFYGNGEIGNSVNDISKIVVTIENRESGLQLAARILAYAGLGFLFVYTTNPRHFILSLMQQFKLSDKFAYGIMAAYNFIPIVRSEYKNITYAYRARGVKRNIFMLPMLVTAIRASENIAMAMESKGFQVGSSRSQYIKLKVDKIDYLLLILMPFLTLYIVIIF</sequence>
<evidence type="ECO:0000256" key="4">
    <source>
        <dbReference type="ARBA" id="ARBA00022989"/>
    </source>
</evidence>
<evidence type="ECO:0000313" key="8">
    <source>
        <dbReference type="Proteomes" id="UP000724657"/>
    </source>
</evidence>
<feature type="transmembrane region" description="Helical" evidence="6">
    <location>
        <begin position="50"/>
        <end position="71"/>
    </location>
</feature>
<keyword evidence="2" id="KW-1003">Cell membrane</keyword>
<feature type="transmembrane region" description="Helical" evidence="6">
    <location>
        <begin position="24"/>
        <end position="43"/>
    </location>
</feature>
<dbReference type="PANTHER" id="PTHR34857:SF2">
    <property type="entry name" value="SLL0384 PROTEIN"/>
    <property type="match status" value="1"/>
</dbReference>
<feature type="transmembrane region" description="Helical" evidence="6">
    <location>
        <begin position="212"/>
        <end position="230"/>
    </location>
</feature>
<organism evidence="7 8">
    <name type="scientific">Candidatus Fusobacterium pullicola</name>
    <dbReference type="NCBI Taxonomy" id="2838601"/>
    <lineage>
        <taxon>Bacteria</taxon>
        <taxon>Fusobacteriati</taxon>
        <taxon>Fusobacteriota</taxon>
        <taxon>Fusobacteriia</taxon>
        <taxon>Fusobacteriales</taxon>
        <taxon>Fusobacteriaceae</taxon>
        <taxon>Fusobacterium</taxon>
    </lineage>
</organism>
<reference evidence="7" key="2">
    <citation type="submission" date="2021-04" db="EMBL/GenBank/DDBJ databases">
        <authorList>
            <person name="Gilroy R."/>
        </authorList>
    </citation>
    <scope>NUCLEOTIDE SEQUENCE</scope>
    <source>
        <strain evidence="7">A6-441</strain>
    </source>
</reference>
<dbReference type="GO" id="GO:0005886">
    <property type="term" value="C:plasma membrane"/>
    <property type="evidence" value="ECO:0007669"/>
    <property type="project" value="UniProtKB-ARBA"/>
</dbReference>
<evidence type="ECO:0000256" key="5">
    <source>
        <dbReference type="ARBA" id="ARBA00023136"/>
    </source>
</evidence>
<gene>
    <name evidence="7" type="ORF">IAA47_06590</name>
</gene>
<keyword evidence="4 6" id="KW-1133">Transmembrane helix</keyword>
<dbReference type="Proteomes" id="UP000724657">
    <property type="component" value="Unassembled WGS sequence"/>
</dbReference>
<name>A0A9E2L051_9FUSO</name>
<protein>
    <submittedName>
        <fullName evidence="7">Energy-coupling factor transporter transmembrane protein EcfT</fullName>
    </submittedName>
</protein>
<dbReference type="InterPro" id="IPR051611">
    <property type="entry name" value="ECF_transporter_component"/>
</dbReference>
<evidence type="ECO:0000313" key="7">
    <source>
        <dbReference type="EMBL" id="MBU3842629.1"/>
    </source>
</evidence>
<comment type="caution">
    <text evidence="7">The sequence shown here is derived from an EMBL/GenBank/DDBJ whole genome shotgun (WGS) entry which is preliminary data.</text>
</comment>
<dbReference type="InterPro" id="IPR003339">
    <property type="entry name" value="ABC/ECF_trnsptr_transmembrane"/>
</dbReference>
<keyword evidence="3 6" id="KW-0812">Transmembrane</keyword>
<proteinExistence type="predicted"/>
<keyword evidence="5 6" id="KW-0472">Membrane</keyword>
<evidence type="ECO:0000256" key="3">
    <source>
        <dbReference type="ARBA" id="ARBA00022692"/>
    </source>
</evidence>
<dbReference type="Pfam" id="PF02361">
    <property type="entry name" value="CbiQ"/>
    <property type="match status" value="1"/>
</dbReference>
<dbReference type="AlphaFoldDB" id="A0A9E2L051"/>
<evidence type="ECO:0000256" key="1">
    <source>
        <dbReference type="ARBA" id="ARBA00004141"/>
    </source>
</evidence>
<dbReference type="EMBL" id="JAHLFN010000064">
    <property type="protein sequence ID" value="MBU3842629.1"/>
    <property type="molecule type" value="Genomic_DNA"/>
</dbReference>
<dbReference type="CDD" id="cd16914">
    <property type="entry name" value="EcfT"/>
    <property type="match status" value="1"/>
</dbReference>
<dbReference type="PANTHER" id="PTHR34857">
    <property type="entry name" value="SLL0384 PROTEIN"/>
    <property type="match status" value="1"/>
</dbReference>
<feature type="transmembrane region" description="Helical" evidence="6">
    <location>
        <begin position="99"/>
        <end position="117"/>
    </location>
</feature>
<evidence type="ECO:0000256" key="2">
    <source>
        <dbReference type="ARBA" id="ARBA00022475"/>
    </source>
</evidence>
<accession>A0A9E2L051</accession>
<reference evidence="7" key="1">
    <citation type="journal article" date="2021" name="PeerJ">
        <title>Extensive microbial diversity within the chicken gut microbiome revealed by metagenomics and culture.</title>
        <authorList>
            <person name="Gilroy R."/>
            <person name="Ravi A."/>
            <person name="Getino M."/>
            <person name="Pursley I."/>
            <person name="Horton D.L."/>
            <person name="Alikhan N.F."/>
            <person name="Baker D."/>
            <person name="Gharbi K."/>
            <person name="Hall N."/>
            <person name="Watson M."/>
            <person name="Adriaenssens E.M."/>
            <person name="Foster-Nyarko E."/>
            <person name="Jarju S."/>
            <person name="Secka A."/>
            <person name="Antonio M."/>
            <person name="Oren A."/>
            <person name="Chaudhuri R.R."/>
            <person name="La Ragione R."/>
            <person name="Hildebrand F."/>
            <person name="Pallen M.J."/>
        </authorList>
    </citation>
    <scope>NUCLEOTIDE SEQUENCE</scope>
    <source>
        <strain evidence="7">A6-441</strain>
    </source>
</reference>
<comment type="subcellular location">
    <subcellularLocation>
        <location evidence="1">Membrane</location>
        <topology evidence="1">Multi-pass membrane protein</topology>
    </subcellularLocation>
</comment>
<evidence type="ECO:0000256" key="6">
    <source>
        <dbReference type="SAM" id="Phobius"/>
    </source>
</evidence>